<dbReference type="Proteomes" id="UP000198866">
    <property type="component" value="Unassembled WGS sequence"/>
</dbReference>
<keyword evidence="3" id="KW-1185">Reference proteome</keyword>
<gene>
    <name evidence="2" type="ORF">SAMN05192539_105712</name>
</gene>
<evidence type="ECO:0000313" key="2">
    <source>
        <dbReference type="EMBL" id="SEK12304.1"/>
    </source>
</evidence>
<reference evidence="3" key="1">
    <citation type="submission" date="2016-10" db="EMBL/GenBank/DDBJ databases">
        <authorList>
            <person name="Varghese N."/>
            <person name="Submissions S."/>
        </authorList>
    </citation>
    <scope>NUCLEOTIDE SEQUENCE [LARGE SCALE GENOMIC DNA]</scope>
    <source>
        <strain evidence="3">LMG 26031</strain>
    </source>
</reference>
<protein>
    <submittedName>
        <fullName evidence="2">Uncharacterized protein</fullName>
    </submittedName>
</protein>
<keyword evidence="1" id="KW-0472">Membrane</keyword>
<feature type="transmembrane region" description="Helical" evidence="1">
    <location>
        <begin position="12"/>
        <end position="33"/>
    </location>
</feature>
<keyword evidence="1" id="KW-1133">Transmembrane helix</keyword>
<accession>A0A1H7EFA0</accession>
<name>A0A1H7EFA0_9BURK</name>
<dbReference type="AlphaFoldDB" id="A0A1H7EFA0"/>
<sequence>MFQCFANEYGSAFHLGTIVRTLFVSFYLFVAGYGDGNLADYSKADLRLSELAMARNVGARYRLGAHAVSLPPGCWRSTILSFRQHRSTN</sequence>
<dbReference type="EMBL" id="FNYE01000057">
    <property type="protein sequence ID" value="SEK12304.1"/>
    <property type="molecule type" value="Genomic_DNA"/>
</dbReference>
<keyword evidence="1" id="KW-0812">Transmembrane</keyword>
<organism evidence="2 3">
    <name type="scientific">Paraburkholderia diazotrophica</name>
    <dbReference type="NCBI Taxonomy" id="667676"/>
    <lineage>
        <taxon>Bacteria</taxon>
        <taxon>Pseudomonadati</taxon>
        <taxon>Pseudomonadota</taxon>
        <taxon>Betaproteobacteria</taxon>
        <taxon>Burkholderiales</taxon>
        <taxon>Burkholderiaceae</taxon>
        <taxon>Paraburkholderia</taxon>
    </lineage>
</organism>
<evidence type="ECO:0000256" key="1">
    <source>
        <dbReference type="SAM" id="Phobius"/>
    </source>
</evidence>
<proteinExistence type="predicted"/>
<evidence type="ECO:0000313" key="3">
    <source>
        <dbReference type="Proteomes" id="UP000198866"/>
    </source>
</evidence>